<keyword evidence="4" id="KW-1185">Reference proteome</keyword>
<dbReference type="PANTHER" id="PTHR30093:SF2">
    <property type="entry name" value="TYPE II SECRETION SYSTEM PROTEIN H"/>
    <property type="match status" value="1"/>
</dbReference>
<dbReference type="NCBIfam" id="TIGR02532">
    <property type="entry name" value="IV_pilin_GFxxxE"/>
    <property type="match status" value="1"/>
</dbReference>
<evidence type="ECO:0000313" key="3">
    <source>
        <dbReference type="EMBL" id="QDT57438.1"/>
    </source>
</evidence>
<dbReference type="InterPro" id="IPR027558">
    <property type="entry name" value="Pre_pil_HX9DG_C"/>
</dbReference>
<dbReference type="EMBL" id="CP036271">
    <property type="protein sequence ID" value="QDT57438.1"/>
    <property type="molecule type" value="Genomic_DNA"/>
</dbReference>
<evidence type="ECO:0000256" key="1">
    <source>
        <dbReference type="SAM" id="Phobius"/>
    </source>
</evidence>
<dbReference type="InterPro" id="IPR012902">
    <property type="entry name" value="N_methyl_site"/>
</dbReference>
<sequence length="313" mass="34269">MNTRVSLRQSSRRGVTMLEVLVVIGVVGLLASLLLPAVMTSRATSQRLQCVNNLKQIALASQNFESVRGHLPGASLSPLDDLLPYLEQPNLKTEFFSTPIPPRLLLPVILCPASDILPYESAPVHYLVNHGTDLSWKNGLVSLRPDNPLRSRDVTDGLSMTAYFSERPQAFHYEPLRPNGAEEFEAACRRDPIRCVWHLKGSYSVDAPEAFASACRDAGQRTGLFPAVSSGYFQLFVVPQATYGHFLPPNTPGCYFEDPNFPAAHTYTAWSRHAGGVNVALCDGSARFVSNAISLASWQALGTRNGNDHVDAF</sequence>
<dbReference type="Gene3D" id="3.30.700.10">
    <property type="entry name" value="Glycoprotein, Type 4 Pilin"/>
    <property type="match status" value="1"/>
</dbReference>
<keyword evidence="1" id="KW-1133">Transmembrane helix</keyword>
<accession>A0A517SMU1</accession>
<dbReference type="Proteomes" id="UP000315700">
    <property type="component" value="Chromosome"/>
</dbReference>
<evidence type="ECO:0000259" key="2">
    <source>
        <dbReference type="Pfam" id="PF07596"/>
    </source>
</evidence>
<dbReference type="NCBIfam" id="TIGR04294">
    <property type="entry name" value="pre_pil_HX9DG"/>
    <property type="match status" value="1"/>
</dbReference>
<dbReference type="InParanoid" id="A0A517SMU1"/>
<protein>
    <recommendedName>
        <fullName evidence="2">DUF1559 domain-containing protein</fullName>
    </recommendedName>
</protein>
<dbReference type="OrthoDB" id="217153at2"/>
<reference evidence="3 4" key="1">
    <citation type="submission" date="2019-02" db="EMBL/GenBank/DDBJ databases">
        <title>Deep-cultivation of Planctomycetes and their phenomic and genomic characterization uncovers novel biology.</title>
        <authorList>
            <person name="Wiegand S."/>
            <person name="Jogler M."/>
            <person name="Boedeker C."/>
            <person name="Pinto D."/>
            <person name="Vollmers J."/>
            <person name="Rivas-Marin E."/>
            <person name="Kohn T."/>
            <person name="Peeters S.H."/>
            <person name="Heuer A."/>
            <person name="Rast P."/>
            <person name="Oberbeckmann S."/>
            <person name="Bunk B."/>
            <person name="Jeske O."/>
            <person name="Meyerdierks A."/>
            <person name="Storesund J.E."/>
            <person name="Kallscheuer N."/>
            <person name="Luecker S."/>
            <person name="Lage O.M."/>
            <person name="Pohl T."/>
            <person name="Merkel B.J."/>
            <person name="Hornburger P."/>
            <person name="Mueller R.-W."/>
            <person name="Bruemmer F."/>
            <person name="Labrenz M."/>
            <person name="Spormann A.M."/>
            <person name="Op den Camp H."/>
            <person name="Overmann J."/>
            <person name="Amann R."/>
            <person name="Jetten M.S.M."/>
            <person name="Mascher T."/>
            <person name="Medema M.H."/>
            <person name="Devos D.P."/>
            <person name="Kaster A.-K."/>
            <person name="Ovreas L."/>
            <person name="Rohde M."/>
            <person name="Galperin M.Y."/>
            <person name="Jogler C."/>
        </authorList>
    </citation>
    <scope>NUCLEOTIDE SEQUENCE [LARGE SCALE GENOMIC DNA]</scope>
    <source>
        <strain evidence="3 4">Pan44</strain>
    </source>
</reference>
<keyword evidence="1" id="KW-0472">Membrane</keyword>
<evidence type="ECO:0000313" key="4">
    <source>
        <dbReference type="Proteomes" id="UP000315700"/>
    </source>
</evidence>
<keyword evidence="1" id="KW-0812">Transmembrane</keyword>
<organism evidence="3 4">
    <name type="scientific">Caulifigura coniformis</name>
    <dbReference type="NCBI Taxonomy" id="2527983"/>
    <lineage>
        <taxon>Bacteria</taxon>
        <taxon>Pseudomonadati</taxon>
        <taxon>Planctomycetota</taxon>
        <taxon>Planctomycetia</taxon>
        <taxon>Planctomycetales</taxon>
        <taxon>Planctomycetaceae</taxon>
        <taxon>Caulifigura</taxon>
    </lineage>
</organism>
<dbReference type="InterPro" id="IPR011453">
    <property type="entry name" value="DUF1559"/>
</dbReference>
<dbReference type="Pfam" id="PF07596">
    <property type="entry name" value="SBP_bac_10"/>
    <property type="match status" value="1"/>
</dbReference>
<dbReference type="AlphaFoldDB" id="A0A517SMU1"/>
<dbReference type="SUPFAM" id="SSF54523">
    <property type="entry name" value="Pili subunits"/>
    <property type="match status" value="1"/>
</dbReference>
<proteinExistence type="predicted"/>
<feature type="transmembrane region" description="Helical" evidence="1">
    <location>
        <begin position="20"/>
        <end position="39"/>
    </location>
</feature>
<dbReference type="InterPro" id="IPR045584">
    <property type="entry name" value="Pilin-like"/>
</dbReference>
<name>A0A517SMU1_9PLAN</name>
<gene>
    <name evidence="3" type="ORF">Pan44_55070</name>
</gene>
<dbReference type="KEGG" id="ccos:Pan44_55070"/>
<dbReference type="PANTHER" id="PTHR30093">
    <property type="entry name" value="GENERAL SECRETION PATHWAY PROTEIN G"/>
    <property type="match status" value="1"/>
</dbReference>
<feature type="domain" description="DUF1559" evidence="2">
    <location>
        <begin position="42"/>
        <end position="293"/>
    </location>
</feature>
<dbReference type="RefSeq" id="WP_145034786.1">
    <property type="nucleotide sequence ID" value="NZ_CP036271.1"/>
</dbReference>